<dbReference type="AlphaFoldDB" id="D5CLW1"/>
<dbReference type="InterPro" id="IPR019587">
    <property type="entry name" value="Polyketide_cyclase/dehydratase"/>
</dbReference>
<organism evidence="1 2">
    <name type="scientific">Sideroxydans lithotrophicus (strain ES-1)</name>
    <dbReference type="NCBI Taxonomy" id="580332"/>
    <lineage>
        <taxon>Bacteria</taxon>
        <taxon>Pseudomonadati</taxon>
        <taxon>Pseudomonadota</taxon>
        <taxon>Betaproteobacteria</taxon>
        <taxon>Nitrosomonadales</taxon>
        <taxon>Gallionellaceae</taxon>
        <taxon>Sideroxydans</taxon>
    </lineage>
</organism>
<dbReference type="EMBL" id="CP001965">
    <property type="protein sequence ID" value="ADE12556.1"/>
    <property type="molecule type" value="Genomic_DNA"/>
</dbReference>
<dbReference type="STRING" id="580332.Slit_2329"/>
<dbReference type="CDD" id="cd07818">
    <property type="entry name" value="SRPBCC_1"/>
    <property type="match status" value="1"/>
</dbReference>
<dbReference type="Proteomes" id="UP000001625">
    <property type="component" value="Chromosome"/>
</dbReference>
<sequence precursor="true">MLKVILLVAVVLVGIVLIYAAMRPDELQVERNIDIQAKSEKVFNLINDFHRWQEWTPYNKDPAMQKNYSGSASGQGAKYAWEGDKNVGKGEISITSSTPLKEITLDLHMIQPFEGRNVVVFSLNEAQGVTHVTWSMMCKQSFVPKLLGLFMDMDKMIGGDFEQGLSNLKTVAEKQG</sequence>
<proteinExistence type="predicted"/>
<protein>
    <submittedName>
        <fullName evidence="1">Polyketide cyclase/dehydrase</fullName>
    </submittedName>
</protein>
<dbReference type="OrthoDB" id="9807923at2"/>
<accession>D5CLW1</accession>
<dbReference type="RefSeq" id="WP_013030454.1">
    <property type="nucleotide sequence ID" value="NC_013959.1"/>
</dbReference>
<evidence type="ECO:0000313" key="1">
    <source>
        <dbReference type="EMBL" id="ADE12556.1"/>
    </source>
</evidence>
<evidence type="ECO:0000313" key="2">
    <source>
        <dbReference type="Proteomes" id="UP000001625"/>
    </source>
</evidence>
<dbReference type="SUPFAM" id="SSF55961">
    <property type="entry name" value="Bet v1-like"/>
    <property type="match status" value="1"/>
</dbReference>
<dbReference type="Gene3D" id="3.30.530.20">
    <property type="match status" value="1"/>
</dbReference>
<name>D5CLW1_SIDLE</name>
<gene>
    <name evidence="1" type="ordered locus">Slit_2329</name>
</gene>
<dbReference type="InterPro" id="IPR023393">
    <property type="entry name" value="START-like_dom_sf"/>
</dbReference>
<keyword evidence="2" id="KW-1185">Reference proteome</keyword>
<dbReference type="KEGG" id="slt:Slit_2329"/>
<reference evidence="1 2" key="1">
    <citation type="submission" date="2010-03" db="EMBL/GenBank/DDBJ databases">
        <title>Complete sequence of Sideroxydans lithotrophicus ES-1.</title>
        <authorList>
            <consortium name="US DOE Joint Genome Institute"/>
            <person name="Lucas S."/>
            <person name="Copeland A."/>
            <person name="Lapidus A."/>
            <person name="Cheng J.-F."/>
            <person name="Bruce D."/>
            <person name="Goodwin L."/>
            <person name="Pitluck S."/>
            <person name="Munk A.C."/>
            <person name="Detter J.C."/>
            <person name="Han C."/>
            <person name="Tapia R."/>
            <person name="Larimer F."/>
            <person name="Land M."/>
            <person name="Hauser L."/>
            <person name="Kyrpides N."/>
            <person name="Ivanova N."/>
            <person name="Emerson D."/>
            <person name="Woyke T."/>
        </authorList>
    </citation>
    <scope>NUCLEOTIDE SEQUENCE [LARGE SCALE GENOMIC DNA]</scope>
    <source>
        <strain evidence="1 2">ES-1</strain>
    </source>
</reference>
<dbReference type="Pfam" id="PF10604">
    <property type="entry name" value="Polyketide_cyc2"/>
    <property type="match status" value="1"/>
</dbReference>
<dbReference type="HOGENOM" id="CLU_104147_0_0_4"/>
<dbReference type="eggNOG" id="COG3832">
    <property type="taxonomic scope" value="Bacteria"/>
</dbReference>